<keyword evidence="3" id="KW-1185">Reference proteome</keyword>
<evidence type="ECO:0000313" key="2">
    <source>
        <dbReference type="EMBL" id="PKY61897.1"/>
    </source>
</evidence>
<dbReference type="EMBL" id="LLXI01006058">
    <property type="protein sequence ID" value="PKY61897.1"/>
    <property type="molecule type" value="Genomic_DNA"/>
</dbReference>
<evidence type="ECO:0000256" key="1">
    <source>
        <dbReference type="SAM" id="MobiDB-lite"/>
    </source>
</evidence>
<feature type="region of interest" description="Disordered" evidence="1">
    <location>
        <begin position="1"/>
        <end position="28"/>
    </location>
</feature>
<evidence type="ECO:0000313" key="3">
    <source>
        <dbReference type="Proteomes" id="UP000234323"/>
    </source>
</evidence>
<organism evidence="2 3">
    <name type="scientific">Rhizophagus irregularis</name>
    <dbReference type="NCBI Taxonomy" id="588596"/>
    <lineage>
        <taxon>Eukaryota</taxon>
        <taxon>Fungi</taxon>
        <taxon>Fungi incertae sedis</taxon>
        <taxon>Mucoromycota</taxon>
        <taxon>Glomeromycotina</taxon>
        <taxon>Glomeromycetes</taxon>
        <taxon>Glomerales</taxon>
        <taxon>Glomeraceae</taxon>
        <taxon>Rhizophagus</taxon>
    </lineage>
</organism>
<dbReference type="Proteomes" id="UP000234323">
    <property type="component" value="Unassembled WGS sequence"/>
</dbReference>
<reference evidence="2 3" key="1">
    <citation type="submission" date="2015-10" db="EMBL/GenBank/DDBJ databases">
        <title>Genome analyses suggest a sexual origin of heterokaryosis in a supposedly ancient asexual fungus.</title>
        <authorList>
            <person name="Ropars J."/>
            <person name="Sedzielewska K."/>
            <person name="Noel J."/>
            <person name="Charron P."/>
            <person name="Farinelli L."/>
            <person name="Marton T."/>
            <person name="Kruger M."/>
            <person name="Pelin A."/>
            <person name="Brachmann A."/>
            <person name="Corradi N."/>
        </authorList>
    </citation>
    <scope>NUCLEOTIDE SEQUENCE [LARGE SCALE GENOMIC DNA]</scope>
    <source>
        <strain evidence="2 3">A4</strain>
    </source>
</reference>
<dbReference type="VEuPathDB" id="FungiDB:FUN_012324"/>
<proteinExistence type="predicted"/>
<protein>
    <submittedName>
        <fullName evidence="2">Uncharacterized protein</fullName>
    </submittedName>
</protein>
<sequence>MNQDQVSNSKNLPSSFTVTSSNMNQTQVSSSENLSLSFTSSDINQIQVSTNSENIPPSFSFTTIYSNSQDNNALITSPRQNANAFHVTTMVQDIHPQYDNMQTLPQQTLQTTLTTTLFHPTTFFYRPPNEFCHYYVNCKEICYDTVNYLLNKLLKENNVQSKENEYIFYYQQQRDARFYQVSCEIVSPLLINNNCLNKFSWY</sequence>
<accession>A0A2I1HSQ1</accession>
<gene>
    <name evidence="2" type="ORF">RhiirA4_487519</name>
</gene>
<dbReference type="AlphaFoldDB" id="A0A2I1HSQ1"/>
<name>A0A2I1HSQ1_9GLOM</name>
<dbReference type="OrthoDB" id="2408258at2759"/>
<dbReference type="VEuPathDB" id="FungiDB:RhiirA1_471140"/>
<dbReference type="VEuPathDB" id="FungiDB:RhiirFUN_014791"/>
<comment type="caution">
    <text evidence="2">The sequence shown here is derived from an EMBL/GenBank/DDBJ whole genome shotgun (WGS) entry which is preliminary data.</text>
</comment>